<evidence type="ECO:0000256" key="6">
    <source>
        <dbReference type="ARBA" id="ARBA00022989"/>
    </source>
</evidence>
<gene>
    <name evidence="13" type="ORF">E5351_02455</name>
</gene>
<dbReference type="Proteomes" id="UP000309117">
    <property type="component" value="Unassembled WGS sequence"/>
</dbReference>
<evidence type="ECO:0000256" key="12">
    <source>
        <dbReference type="SAM" id="Phobius"/>
    </source>
</evidence>
<feature type="transmembrane region" description="Helical" evidence="12">
    <location>
        <begin position="456"/>
        <end position="474"/>
    </location>
</feature>
<feature type="transmembrane region" description="Helical" evidence="12">
    <location>
        <begin position="433"/>
        <end position="450"/>
    </location>
</feature>
<protein>
    <submittedName>
        <fullName evidence="13">Na+/proline symporter</fullName>
    </submittedName>
</protein>
<evidence type="ECO:0000313" key="14">
    <source>
        <dbReference type="Proteomes" id="UP000309117"/>
    </source>
</evidence>
<dbReference type="GO" id="GO:0005886">
    <property type="term" value="C:plasma membrane"/>
    <property type="evidence" value="ECO:0007669"/>
    <property type="project" value="UniProtKB-SubCell"/>
</dbReference>
<feature type="transmembrane region" description="Helical" evidence="12">
    <location>
        <begin position="48"/>
        <end position="65"/>
    </location>
</feature>
<evidence type="ECO:0000256" key="11">
    <source>
        <dbReference type="RuleBase" id="RU362091"/>
    </source>
</evidence>
<dbReference type="PROSITE" id="PS50283">
    <property type="entry name" value="NA_SOLUT_SYMP_3"/>
    <property type="match status" value="1"/>
</dbReference>
<feature type="transmembrane region" description="Helical" evidence="12">
    <location>
        <begin position="119"/>
        <end position="145"/>
    </location>
</feature>
<feature type="transmembrane region" description="Helical" evidence="12">
    <location>
        <begin position="374"/>
        <end position="396"/>
    </location>
</feature>
<sequence>MTKTGFGFWNWVVLLAYLVAMLGVGAYFTKSASKSTDSFFKANGRIPAWAAGFSIWATTLSAITFMSTPEQSFLTDWGYSVGSFTIFLIIPILIRYYVPFFRKLQVTTAYQYLEKRFGPVMRALGSGLFMLYHIGRVAIVIYLPILAITSVSNINPILIAVLVGAMCIIYAFLGGIEGVIWTDVIQGFLLLGSALLICGMAIFKTGGFGPVAHIAVSSHKFFSNADWNPADLSKFIPIIFAGQFFNSMYQYTGSQDVVQRYQTTPSMKATAKSLWTNGWLALITIPLFFGMGTLLFCFYHSKAALPGGFNTSAIVPYFVIKEIPAGLAGLIIAGILAAAQSTIASSLNAISSCAITDFKQRFFNNKFKNLSDVALARIVIVVSGLISLSVAIYLLLGNAAQTWNLFLSVTGLFGVPIAGIFAVGIFTKSANRFSVVVGVIISAAVTYYLQTQGVATLVQPCVSFILAFLVSWIVGLMTPQYGHDVTGLTAKTIKDAYNPTVDAEEVENADA</sequence>
<dbReference type="InterPro" id="IPR038377">
    <property type="entry name" value="Na/Glc_symporter_sf"/>
</dbReference>
<organism evidence="13 14">
    <name type="scientific">Lactobacillus intestinalis</name>
    <dbReference type="NCBI Taxonomy" id="151781"/>
    <lineage>
        <taxon>Bacteria</taxon>
        <taxon>Bacillati</taxon>
        <taxon>Bacillota</taxon>
        <taxon>Bacilli</taxon>
        <taxon>Lactobacillales</taxon>
        <taxon>Lactobacillaceae</taxon>
        <taxon>Lactobacillus</taxon>
    </lineage>
</organism>
<dbReference type="GO" id="GO:0015293">
    <property type="term" value="F:symporter activity"/>
    <property type="evidence" value="ECO:0007669"/>
    <property type="project" value="TreeGrafter"/>
</dbReference>
<dbReference type="EMBL" id="SRYV01000003">
    <property type="protein sequence ID" value="TGY16874.1"/>
    <property type="molecule type" value="Genomic_DNA"/>
</dbReference>
<accession>A0A4S2BS21</accession>
<keyword evidence="6 12" id="KW-1133">Transmembrane helix</keyword>
<dbReference type="InterPro" id="IPR051163">
    <property type="entry name" value="Sodium:Solute_Symporter_SSF"/>
</dbReference>
<dbReference type="InterPro" id="IPR001734">
    <property type="entry name" value="Na/solute_symporter"/>
</dbReference>
<feature type="transmembrane region" description="Helical" evidence="12">
    <location>
        <begin position="274"/>
        <end position="301"/>
    </location>
</feature>
<feature type="transmembrane region" description="Helical" evidence="12">
    <location>
        <begin position="157"/>
        <end position="176"/>
    </location>
</feature>
<evidence type="ECO:0000256" key="7">
    <source>
        <dbReference type="ARBA" id="ARBA00023053"/>
    </source>
</evidence>
<keyword evidence="5 12" id="KW-0812">Transmembrane</keyword>
<evidence type="ECO:0000256" key="8">
    <source>
        <dbReference type="ARBA" id="ARBA00023065"/>
    </source>
</evidence>
<dbReference type="Gene3D" id="1.20.1730.10">
    <property type="entry name" value="Sodium/glucose cotransporter"/>
    <property type="match status" value="1"/>
</dbReference>
<dbReference type="AlphaFoldDB" id="A0A4S2BS21"/>
<keyword evidence="7" id="KW-0915">Sodium</keyword>
<evidence type="ECO:0000256" key="10">
    <source>
        <dbReference type="ARBA" id="ARBA00023201"/>
    </source>
</evidence>
<dbReference type="GO" id="GO:0006814">
    <property type="term" value="P:sodium ion transport"/>
    <property type="evidence" value="ECO:0007669"/>
    <property type="project" value="UniProtKB-KW"/>
</dbReference>
<dbReference type="Pfam" id="PF00474">
    <property type="entry name" value="SSF"/>
    <property type="match status" value="1"/>
</dbReference>
<comment type="similarity">
    <text evidence="2 11">Belongs to the sodium:solute symporter (SSF) (TC 2.A.21) family.</text>
</comment>
<evidence type="ECO:0000256" key="4">
    <source>
        <dbReference type="ARBA" id="ARBA00022475"/>
    </source>
</evidence>
<evidence type="ECO:0000256" key="5">
    <source>
        <dbReference type="ARBA" id="ARBA00022692"/>
    </source>
</evidence>
<evidence type="ECO:0000256" key="1">
    <source>
        <dbReference type="ARBA" id="ARBA00004651"/>
    </source>
</evidence>
<reference evidence="13 14" key="1">
    <citation type="submission" date="2019-04" db="EMBL/GenBank/DDBJ databases">
        <title>Microbes associate with the intestines of laboratory mice.</title>
        <authorList>
            <person name="Navarre W."/>
            <person name="Wong E."/>
            <person name="Huang K."/>
            <person name="Tropini C."/>
            <person name="Ng K."/>
            <person name="Yu B."/>
        </authorList>
    </citation>
    <scope>NUCLEOTIDE SEQUENCE [LARGE SCALE GENOMIC DNA]</scope>
    <source>
        <strain evidence="13 14">NM61_E11</strain>
    </source>
</reference>
<evidence type="ECO:0000256" key="3">
    <source>
        <dbReference type="ARBA" id="ARBA00022448"/>
    </source>
</evidence>
<dbReference type="PANTHER" id="PTHR42985:SF40">
    <property type="entry name" value="LD47995P-RELATED"/>
    <property type="match status" value="1"/>
</dbReference>
<feature type="transmembrane region" description="Helical" evidence="12">
    <location>
        <begin position="188"/>
        <end position="215"/>
    </location>
</feature>
<dbReference type="CDD" id="cd11495">
    <property type="entry name" value="SLC5sbd_NIS-like_u3"/>
    <property type="match status" value="1"/>
</dbReference>
<keyword evidence="10" id="KW-0739">Sodium transport</keyword>
<evidence type="ECO:0000256" key="2">
    <source>
        <dbReference type="ARBA" id="ARBA00006434"/>
    </source>
</evidence>
<keyword evidence="8" id="KW-0406">Ion transport</keyword>
<feature type="transmembrane region" description="Helical" evidence="12">
    <location>
        <begin position="6"/>
        <end position="28"/>
    </location>
</feature>
<dbReference type="RefSeq" id="WP_135960302.1">
    <property type="nucleotide sequence ID" value="NZ_SRYV01000003.1"/>
</dbReference>
<evidence type="ECO:0000256" key="9">
    <source>
        <dbReference type="ARBA" id="ARBA00023136"/>
    </source>
</evidence>
<keyword evidence="9 12" id="KW-0472">Membrane</keyword>
<feature type="transmembrane region" description="Helical" evidence="12">
    <location>
        <begin position="77"/>
        <end position="98"/>
    </location>
</feature>
<proteinExistence type="inferred from homology"/>
<comment type="caution">
    <text evidence="13">The sequence shown here is derived from an EMBL/GenBank/DDBJ whole genome shotgun (WGS) entry which is preliminary data.</text>
</comment>
<feature type="transmembrane region" description="Helical" evidence="12">
    <location>
        <begin position="313"/>
        <end position="339"/>
    </location>
</feature>
<feature type="transmembrane region" description="Helical" evidence="12">
    <location>
        <begin position="402"/>
        <end position="426"/>
    </location>
</feature>
<keyword evidence="4" id="KW-1003">Cell membrane</keyword>
<dbReference type="PANTHER" id="PTHR42985">
    <property type="entry name" value="SODIUM-COUPLED MONOCARBOXYLATE TRANSPORTER"/>
    <property type="match status" value="1"/>
</dbReference>
<evidence type="ECO:0000313" key="13">
    <source>
        <dbReference type="EMBL" id="TGY16874.1"/>
    </source>
</evidence>
<comment type="subcellular location">
    <subcellularLocation>
        <location evidence="1">Cell membrane</location>
        <topology evidence="1">Multi-pass membrane protein</topology>
    </subcellularLocation>
</comment>
<name>A0A4S2BS21_9LACO</name>
<keyword evidence="3" id="KW-0813">Transport</keyword>